<evidence type="ECO:0000256" key="3">
    <source>
        <dbReference type="ARBA" id="ARBA00022448"/>
    </source>
</evidence>
<evidence type="ECO:0000256" key="4">
    <source>
        <dbReference type="ARBA" id="ARBA00022475"/>
    </source>
</evidence>
<keyword evidence="3" id="KW-0813">Transport</keyword>
<evidence type="ECO:0000313" key="12">
    <source>
        <dbReference type="Proteomes" id="UP000184389"/>
    </source>
</evidence>
<dbReference type="OrthoDB" id="43981at2"/>
<dbReference type="FunFam" id="3.40.50.300:FF:000016">
    <property type="entry name" value="Oligopeptide ABC transporter ATP-binding component"/>
    <property type="match status" value="1"/>
</dbReference>
<dbReference type="InterPro" id="IPR050388">
    <property type="entry name" value="ABC_Ni/Peptide_Import"/>
</dbReference>
<evidence type="ECO:0000256" key="7">
    <source>
        <dbReference type="ARBA" id="ARBA00022840"/>
    </source>
</evidence>
<dbReference type="CDD" id="cd03257">
    <property type="entry name" value="ABC_NikE_OppD_transporters"/>
    <property type="match status" value="1"/>
</dbReference>
<dbReference type="GO" id="GO:0005524">
    <property type="term" value="F:ATP binding"/>
    <property type="evidence" value="ECO:0007669"/>
    <property type="project" value="UniProtKB-KW"/>
</dbReference>
<keyword evidence="5" id="KW-0997">Cell inner membrane</keyword>
<dbReference type="NCBIfam" id="TIGR01727">
    <property type="entry name" value="oligo_HPY"/>
    <property type="match status" value="1"/>
</dbReference>
<dbReference type="InterPro" id="IPR027417">
    <property type="entry name" value="P-loop_NTPase"/>
</dbReference>
<dbReference type="GO" id="GO:0005886">
    <property type="term" value="C:plasma membrane"/>
    <property type="evidence" value="ECO:0007669"/>
    <property type="project" value="UniProtKB-SubCell"/>
</dbReference>
<dbReference type="RefSeq" id="WP_072743695.1">
    <property type="nucleotide sequence ID" value="NZ_FQXR01000004.1"/>
</dbReference>
<dbReference type="STRING" id="1123281.SAMN02745180_01026"/>
<dbReference type="InterPro" id="IPR003439">
    <property type="entry name" value="ABC_transporter-like_ATP-bd"/>
</dbReference>
<evidence type="ECO:0000256" key="5">
    <source>
        <dbReference type="ARBA" id="ARBA00022519"/>
    </source>
</evidence>
<dbReference type="PANTHER" id="PTHR43297:SF14">
    <property type="entry name" value="ATPASE AAA-TYPE CORE DOMAIN-CONTAINING PROTEIN"/>
    <property type="match status" value="1"/>
</dbReference>
<dbReference type="SUPFAM" id="SSF52540">
    <property type="entry name" value="P-loop containing nucleoside triphosphate hydrolases"/>
    <property type="match status" value="1"/>
</dbReference>
<sequence length="326" mass="36355">MALLEAKNVNVVYKVKEKEIKAVRNVSLDVEVQDSIGIVGESGSGKSTLAMAILQLLPNKIAKTTGEIVFDGVDLLKISENELREIRWKDIAVVFQKSMNSLSPVHKIGYQMGDIYRVHEPNATDKEVKERVLELFRLVNLADRVYDLYPHELSGGMMQRVSIALSLIYYPRLLIMDEATTALDVVTQGQILEEIMRLEEKLHLTRMMITHDVSVVSSTCKKVAVMYAGCLLESGYVSDVLTNPKHPYTQGLLSSFPSLTGERNELRGIPGSLPDLSVAHKGCVFADRCKKATDICFVKEPRTVKFPNSWNVSCHLIGGEDCDQLD</sequence>
<dbReference type="GO" id="GO:0016887">
    <property type="term" value="F:ATP hydrolysis activity"/>
    <property type="evidence" value="ECO:0007669"/>
    <property type="project" value="InterPro"/>
</dbReference>
<dbReference type="InterPro" id="IPR017871">
    <property type="entry name" value="ABC_transporter-like_CS"/>
</dbReference>
<evidence type="ECO:0000256" key="2">
    <source>
        <dbReference type="ARBA" id="ARBA00005417"/>
    </source>
</evidence>
<accession>A0A1M5VRX5</accession>
<protein>
    <submittedName>
        <fullName evidence="11">Peptide/nickel transport system ATP-binding protein</fullName>
    </submittedName>
</protein>
<organism evidence="11 12">
    <name type="scientific">Sporanaerobacter acetigenes DSM 13106</name>
    <dbReference type="NCBI Taxonomy" id="1123281"/>
    <lineage>
        <taxon>Bacteria</taxon>
        <taxon>Bacillati</taxon>
        <taxon>Bacillota</taxon>
        <taxon>Tissierellia</taxon>
        <taxon>Tissierellales</taxon>
        <taxon>Sporanaerobacteraceae</taxon>
        <taxon>Sporanaerobacter</taxon>
    </lineage>
</organism>
<dbReference type="AlphaFoldDB" id="A0A1M5VRX5"/>
<dbReference type="SMART" id="SM00382">
    <property type="entry name" value="AAA"/>
    <property type="match status" value="1"/>
</dbReference>
<keyword evidence="9" id="KW-0472">Membrane</keyword>
<name>A0A1M5VRX5_9FIRM</name>
<dbReference type="Pfam" id="PF08352">
    <property type="entry name" value="oligo_HPY"/>
    <property type="match status" value="1"/>
</dbReference>
<dbReference type="Gene3D" id="3.40.50.300">
    <property type="entry name" value="P-loop containing nucleotide triphosphate hydrolases"/>
    <property type="match status" value="1"/>
</dbReference>
<keyword evidence="8" id="KW-1278">Translocase</keyword>
<gene>
    <name evidence="11" type="ORF">SAMN02745180_01026</name>
</gene>
<keyword evidence="12" id="KW-1185">Reference proteome</keyword>
<dbReference type="InterPro" id="IPR003593">
    <property type="entry name" value="AAA+_ATPase"/>
</dbReference>
<proteinExistence type="inferred from homology"/>
<comment type="similarity">
    <text evidence="2">Belongs to the ABC transporter superfamily.</text>
</comment>
<dbReference type="InterPro" id="IPR013563">
    <property type="entry name" value="Oligopep_ABC_C"/>
</dbReference>
<keyword evidence="4" id="KW-1003">Cell membrane</keyword>
<comment type="subcellular location">
    <subcellularLocation>
        <location evidence="1">Cell membrane</location>
        <topology evidence="1">Peripheral membrane protein</topology>
    </subcellularLocation>
</comment>
<evidence type="ECO:0000256" key="1">
    <source>
        <dbReference type="ARBA" id="ARBA00004202"/>
    </source>
</evidence>
<evidence type="ECO:0000313" key="11">
    <source>
        <dbReference type="EMBL" id="SHH78009.1"/>
    </source>
</evidence>
<dbReference type="PANTHER" id="PTHR43297">
    <property type="entry name" value="OLIGOPEPTIDE TRANSPORT ATP-BINDING PROTEIN APPD"/>
    <property type="match status" value="1"/>
</dbReference>
<dbReference type="Proteomes" id="UP000184389">
    <property type="component" value="Unassembled WGS sequence"/>
</dbReference>
<dbReference type="GO" id="GO:0015833">
    <property type="term" value="P:peptide transport"/>
    <property type="evidence" value="ECO:0007669"/>
    <property type="project" value="InterPro"/>
</dbReference>
<keyword evidence="7 11" id="KW-0067">ATP-binding</keyword>
<keyword evidence="6" id="KW-0547">Nucleotide-binding</keyword>
<evidence type="ECO:0000256" key="6">
    <source>
        <dbReference type="ARBA" id="ARBA00022741"/>
    </source>
</evidence>
<dbReference type="EMBL" id="FQXR01000004">
    <property type="protein sequence ID" value="SHH78009.1"/>
    <property type="molecule type" value="Genomic_DNA"/>
</dbReference>
<dbReference type="PROSITE" id="PS50893">
    <property type="entry name" value="ABC_TRANSPORTER_2"/>
    <property type="match status" value="1"/>
</dbReference>
<dbReference type="Pfam" id="PF00005">
    <property type="entry name" value="ABC_tran"/>
    <property type="match status" value="1"/>
</dbReference>
<evidence type="ECO:0000256" key="8">
    <source>
        <dbReference type="ARBA" id="ARBA00022967"/>
    </source>
</evidence>
<evidence type="ECO:0000256" key="9">
    <source>
        <dbReference type="ARBA" id="ARBA00023136"/>
    </source>
</evidence>
<feature type="domain" description="ABC transporter" evidence="10">
    <location>
        <begin position="6"/>
        <end position="253"/>
    </location>
</feature>
<reference evidence="11 12" key="1">
    <citation type="submission" date="2016-11" db="EMBL/GenBank/DDBJ databases">
        <authorList>
            <person name="Jaros S."/>
            <person name="Januszkiewicz K."/>
            <person name="Wedrychowicz H."/>
        </authorList>
    </citation>
    <scope>NUCLEOTIDE SEQUENCE [LARGE SCALE GENOMIC DNA]</scope>
    <source>
        <strain evidence="11 12">DSM 13106</strain>
    </source>
</reference>
<evidence type="ECO:0000259" key="10">
    <source>
        <dbReference type="PROSITE" id="PS50893"/>
    </source>
</evidence>
<dbReference type="PROSITE" id="PS00211">
    <property type="entry name" value="ABC_TRANSPORTER_1"/>
    <property type="match status" value="1"/>
</dbReference>